<name>A0A3G5BRX2_9ACTN</name>
<feature type="compositionally biased region" description="Basic residues" evidence="1">
    <location>
        <begin position="63"/>
        <end position="78"/>
    </location>
</feature>
<dbReference type="EMBL" id="MG972807">
    <property type="protein sequence ID" value="AYW03286.1"/>
    <property type="molecule type" value="Genomic_DNA"/>
</dbReference>
<sequence length="98" mass="11321">MPGPTTSRCWGAGFGISRATAYRYLRRRHQRPHRPRPGFARSAAPARRTRLRPPRRPLENAATHHHKPTPDRRHRRRSAPSQPLRISIPARSSLRSPQ</sequence>
<accession>A0A3G5BRX2</accession>
<feature type="region of interest" description="Disordered" evidence="1">
    <location>
        <begin position="26"/>
        <end position="98"/>
    </location>
</feature>
<reference evidence="2" key="1">
    <citation type="submission" date="2018-02" db="EMBL/GenBank/DDBJ databases">
        <authorList>
            <person name="Yu P."/>
            <person name="Li Y.-P."/>
        </authorList>
    </citation>
    <scope>NUCLEOTIDE SEQUENCE</scope>
    <source>
        <strain evidence="2">ATCC 21983</strain>
    </source>
</reference>
<evidence type="ECO:0000313" key="2">
    <source>
        <dbReference type="EMBL" id="AYW03286.1"/>
    </source>
</evidence>
<feature type="compositionally biased region" description="Basic residues" evidence="1">
    <location>
        <begin position="26"/>
        <end position="36"/>
    </location>
</feature>
<dbReference type="AlphaFoldDB" id="A0A3G5BRX2"/>
<gene>
    <name evidence="2" type="primary">fadH</name>
</gene>
<organism evidence="2">
    <name type="scientific">Paractinoplanes deccanensis</name>
    <dbReference type="NCBI Taxonomy" id="113561"/>
    <lineage>
        <taxon>Bacteria</taxon>
        <taxon>Bacillati</taxon>
        <taxon>Actinomycetota</taxon>
        <taxon>Actinomycetes</taxon>
        <taxon>Micromonosporales</taxon>
        <taxon>Micromonosporaceae</taxon>
        <taxon>Paractinoplanes</taxon>
    </lineage>
</organism>
<protein>
    <submittedName>
        <fullName evidence="2">Transposase</fullName>
    </submittedName>
</protein>
<evidence type="ECO:0000256" key="1">
    <source>
        <dbReference type="SAM" id="MobiDB-lite"/>
    </source>
</evidence>
<proteinExistence type="predicted"/>